<dbReference type="Pfam" id="PF06257">
    <property type="entry name" value="VEG"/>
    <property type="match status" value="1"/>
</dbReference>
<sequence>MTQLDMIKKKVNYLYSVSPRIRINVRLNHPRLELKNDEVEIKGVYKNIFTIEEYTTGVPRIHSLQYVDILTGNIEIVEKN</sequence>
<dbReference type="Proteomes" id="UP000633365">
    <property type="component" value="Unassembled WGS sequence"/>
</dbReference>
<accession>A0A934U1F8</accession>
<dbReference type="Gene3D" id="2.30.30.100">
    <property type="match status" value="1"/>
</dbReference>
<dbReference type="InterPro" id="IPR009366">
    <property type="entry name" value="Protein_Veg"/>
</dbReference>
<evidence type="ECO:0000313" key="2">
    <source>
        <dbReference type="Proteomes" id="UP000633365"/>
    </source>
</evidence>
<gene>
    <name evidence="1" type="ORF">JKK62_02390</name>
</gene>
<keyword evidence="2" id="KW-1185">Reference proteome</keyword>
<protein>
    <submittedName>
        <fullName evidence="1">Uncharacterized protein</fullName>
    </submittedName>
</protein>
<reference evidence="1" key="1">
    <citation type="submission" date="2021-01" db="EMBL/GenBank/DDBJ databases">
        <title>Genome public.</title>
        <authorList>
            <person name="Liu C."/>
            <person name="Sun Q."/>
        </authorList>
    </citation>
    <scope>NUCLEOTIDE SEQUENCE</scope>
    <source>
        <strain evidence="1">M6</strain>
    </source>
</reference>
<dbReference type="RefSeq" id="WP_201426807.1">
    <property type="nucleotide sequence ID" value="NZ_JAEQMG010000035.1"/>
</dbReference>
<dbReference type="AlphaFoldDB" id="A0A934U1F8"/>
<dbReference type="EMBL" id="JAEQMG010000035">
    <property type="protein sequence ID" value="MBK6087509.1"/>
    <property type="molecule type" value="Genomic_DNA"/>
</dbReference>
<comment type="caution">
    <text evidence="1">The sequence shown here is derived from an EMBL/GenBank/DDBJ whole genome shotgun (WGS) entry which is preliminary data.</text>
</comment>
<evidence type="ECO:0000313" key="1">
    <source>
        <dbReference type="EMBL" id="MBK6087509.1"/>
    </source>
</evidence>
<organism evidence="1 2">
    <name type="scientific">Ruminococcus difficilis</name>
    <dbReference type="NCBI Taxonomy" id="2763069"/>
    <lineage>
        <taxon>Bacteria</taxon>
        <taxon>Bacillati</taxon>
        <taxon>Bacillota</taxon>
        <taxon>Clostridia</taxon>
        <taxon>Eubacteriales</taxon>
        <taxon>Oscillospiraceae</taxon>
        <taxon>Ruminococcus</taxon>
    </lineage>
</organism>
<name>A0A934U1F8_9FIRM</name>
<proteinExistence type="predicted"/>
<dbReference type="GO" id="GO:0006355">
    <property type="term" value="P:regulation of DNA-templated transcription"/>
    <property type="evidence" value="ECO:0007669"/>
    <property type="project" value="InterPro"/>
</dbReference>